<accession>A0A3P9DL80</accession>
<dbReference type="SUPFAM" id="SSF48726">
    <property type="entry name" value="Immunoglobulin"/>
    <property type="match status" value="5"/>
</dbReference>
<dbReference type="GO" id="GO:0045214">
    <property type="term" value="P:sarcomere organization"/>
    <property type="evidence" value="ECO:0007669"/>
    <property type="project" value="TreeGrafter"/>
</dbReference>
<dbReference type="InterPro" id="IPR040849">
    <property type="entry name" value="MyBP-C_THB"/>
</dbReference>
<feature type="domain" description="Fibronectin type-III" evidence="4">
    <location>
        <begin position="606"/>
        <end position="706"/>
    </location>
</feature>
<dbReference type="Proteomes" id="UP000265160">
    <property type="component" value="LG20"/>
</dbReference>
<feature type="domain" description="Ig-like" evidence="3">
    <location>
        <begin position="710"/>
        <end position="800"/>
    </location>
</feature>
<keyword evidence="1" id="KW-0677">Repeat</keyword>
<dbReference type="InterPro" id="IPR007110">
    <property type="entry name" value="Ig-like_dom"/>
</dbReference>
<dbReference type="SUPFAM" id="SSF49265">
    <property type="entry name" value="Fibronectin type III"/>
    <property type="match status" value="2"/>
</dbReference>
<dbReference type="GO" id="GO:0055013">
    <property type="term" value="P:cardiac muscle cell development"/>
    <property type="evidence" value="ECO:0007669"/>
    <property type="project" value="UniProtKB-ARBA"/>
</dbReference>
<dbReference type="GeneTree" id="ENSGT00940000160123"/>
<dbReference type="PANTHER" id="PTHR13817">
    <property type="entry name" value="TITIN"/>
    <property type="match status" value="1"/>
</dbReference>
<dbReference type="InterPro" id="IPR036116">
    <property type="entry name" value="FN3_sf"/>
</dbReference>
<dbReference type="GO" id="GO:0003007">
    <property type="term" value="P:heart morphogenesis"/>
    <property type="evidence" value="ECO:0007669"/>
    <property type="project" value="UniProtKB-ARBA"/>
</dbReference>
<dbReference type="FunFam" id="2.60.40.10:FF:000107">
    <property type="entry name" value="Myosin, light chain kinase a"/>
    <property type="match status" value="1"/>
</dbReference>
<evidence type="ECO:0000256" key="1">
    <source>
        <dbReference type="ARBA" id="ARBA00022737"/>
    </source>
</evidence>
<dbReference type="PROSITE" id="PS50853">
    <property type="entry name" value="FN3"/>
    <property type="match status" value="4"/>
</dbReference>
<dbReference type="CDD" id="cd00063">
    <property type="entry name" value="FN3"/>
    <property type="match status" value="4"/>
</dbReference>
<dbReference type="FunFam" id="2.60.40.10:FF:001438">
    <property type="entry name" value="Immunoglobulin-like and fibronectin type III domain-containing protein 1"/>
    <property type="match status" value="1"/>
</dbReference>
<dbReference type="InterPro" id="IPR003599">
    <property type="entry name" value="Ig_sub"/>
</dbReference>
<dbReference type="SMART" id="SM00409">
    <property type="entry name" value="IG"/>
    <property type="match status" value="5"/>
</dbReference>
<dbReference type="InterPro" id="IPR003961">
    <property type="entry name" value="FN3_dom"/>
</dbReference>
<organism evidence="5 6">
    <name type="scientific">Maylandia zebra</name>
    <name type="common">zebra mbuna</name>
    <dbReference type="NCBI Taxonomy" id="106582"/>
    <lineage>
        <taxon>Eukaryota</taxon>
        <taxon>Metazoa</taxon>
        <taxon>Chordata</taxon>
        <taxon>Craniata</taxon>
        <taxon>Vertebrata</taxon>
        <taxon>Euteleostomi</taxon>
        <taxon>Actinopterygii</taxon>
        <taxon>Neopterygii</taxon>
        <taxon>Teleostei</taxon>
        <taxon>Neoteleostei</taxon>
        <taxon>Acanthomorphata</taxon>
        <taxon>Ovalentaria</taxon>
        <taxon>Cichlomorphae</taxon>
        <taxon>Cichliformes</taxon>
        <taxon>Cichlidae</taxon>
        <taxon>African cichlids</taxon>
        <taxon>Pseudocrenilabrinae</taxon>
        <taxon>Haplochromini</taxon>
        <taxon>Maylandia</taxon>
        <taxon>Maylandia zebra complex</taxon>
    </lineage>
</organism>
<feature type="domain" description="Ig-like" evidence="3">
    <location>
        <begin position="10"/>
        <end position="132"/>
    </location>
</feature>
<dbReference type="Pfam" id="PF07679">
    <property type="entry name" value="I-set"/>
    <property type="match status" value="5"/>
</dbReference>
<evidence type="ECO:0000313" key="6">
    <source>
        <dbReference type="Proteomes" id="UP000265160"/>
    </source>
</evidence>
<reference evidence="5" key="2">
    <citation type="submission" date="2025-08" db="UniProtKB">
        <authorList>
            <consortium name="Ensembl"/>
        </authorList>
    </citation>
    <scope>IDENTIFICATION</scope>
</reference>
<dbReference type="Pfam" id="PF00041">
    <property type="entry name" value="fn3"/>
    <property type="match status" value="4"/>
</dbReference>
<dbReference type="FunFam" id="2.60.40.10:FF:001267">
    <property type="entry name" value="Immunoglobulin-like and fibronectin type III domain containing 1"/>
    <property type="match status" value="1"/>
</dbReference>
<evidence type="ECO:0000256" key="2">
    <source>
        <dbReference type="ARBA" id="ARBA00023319"/>
    </source>
</evidence>
<dbReference type="PRINTS" id="PR00014">
    <property type="entry name" value="FNTYPEIII"/>
</dbReference>
<dbReference type="Gene3D" id="2.60.40.10">
    <property type="entry name" value="Immunoglobulins"/>
    <property type="match status" value="9"/>
</dbReference>
<dbReference type="AlphaFoldDB" id="A0A3P9DL80"/>
<dbReference type="FunFam" id="2.60.40.10:FF:000031">
    <property type="entry name" value="Myosin-binding protein C, slow type"/>
    <property type="match status" value="1"/>
</dbReference>
<feature type="domain" description="Fibronectin type-III" evidence="4">
    <location>
        <begin position="410"/>
        <end position="504"/>
    </location>
</feature>
<feature type="domain" description="Fibronectin type-III" evidence="4">
    <location>
        <begin position="805"/>
        <end position="898"/>
    </location>
</feature>
<dbReference type="InterPro" id="IPR050964">
    <property type="entry name" value="Striated_Muscle_Regulatory"/>
</dbReference>
<sequence length="1019" mass="115090">MINSVSYFSPPFCLAAIRKRSKTSGVMITQYLVNMPEGKSTPDFQCKPVTCLLGKLAVFKAVVTGDPKPDVSWRRAKGTLSDKEKFQTKYDELTEEHILEIHKVSVAETDTYKCFAANEYGKAVCTTTLTVTEGKSCPLNTFKEDSVLSFFYKVERADGESDERFWDAMLKADRNDYERICSEFGVKDLHLILKKLDEKKKEKSQNKRKIKAEEREDALFECVLTHPLPNITWMGKGNILEDGEKYHLTMSDHKLIHRLLIKDCQMLDKGIYSAVVGNTSCNAWLVVEGITQITDNIILLQLLKTSLDPPRFDLEDLSAFTEPKTVKVGHNAIFKLHFLGHKPIKIQWFREGEELQDDNNTRIEKSASQSRLLLSRCQRKDTGEIKIKLKNEHGFTEALSRLIVLDKPTPPLGPAEVTESSATCIEFRWRPPKDDGGSPVINYIMERQQVGRNTWKKIAEIPGVSSYRDTGVERGRKYCYRIRAVTAEGTSEVMETEEMQAAFPGPPAPPKVASAFDDCINLSWAPPSNTGGSRILGYILEKRKKGSNLWSVVNANDELINEKKYAVKDVVAGMEYEFRVTAINLSGAGEFSSPSEFVFARDPKKPPGKVTGLKVTETSYNHLVLTWTKPEDKPGIQDEARGYFVEIRQADCIEWSRCNSTPIIMTSFSVKGLKSMDMYWVRVIAINDGGESEPEELPNYVLAMPSPVRPRFTNHKMKSFFVVRAGNSVRITVNFEASPRPAIIWLKDNVPVTKRITISNSDGSSQLLIPSSERSDSGIYSILVKNLVGQETLSAEVRVTDDPKPPGPVELEENVPGTVTVIWEPSPDEKRDDRLHYTVSKLDSTKRSWVTVADRLFNNKFTVCNIINGREYHFRVYAKNDMGISAPSESPTWEVEKKKEKFLVSVPTMKDCDLRCAPSFIVPLKLHTAPKGYECYMSCAVKGNPKPRITWYRNHISLNTNTNYYISNTCGVCTMLILRVGPKDMGEYSVIAENSLGRAECSTILNVRGEKKIYWLYLR</sequence>
<dbReference type="SMART" id="SM00408">
    <property type="entry name" value="IGc2"/>
    <property type="match status" value="3"/>
</dbReference>
<protein>
    <submittedName>
        <fullName evidence="5">Immunoglobulin-like and fibronectin type III domain-containing protein 1</fullName>
    </submittedName>
</protein>
<feature type="domain" description="Fibronectin type-III" evidence="4">
    <location>
        <begin position="506"/>
        <end position="603"/>
    </location>
</feature>
<dbReference type="FunFam" id="2.60.40.10:FF:001401">
    <property type="entry name" value="immunoglobulin-like and fibronectin type III domain-containing protein 1"/>
    <property type="match status" value="1"/>
</dbReference>
<reference evidence="5 6" key="1">
    <citation type="journal article" date="2014" name="Nature">
        <title>The genomic substrate for adaptive radiation in African cichlid fish.</title>
        <authorList>
            <person name="Brawand D."/>
            <person name="Wagner C.E."/>
            <person name="Li Y.I."/>
            <person name="Malinsky M."/>
            <person name="Keller I."/>
            <person name="Fan S."/>
            <person name="Simakov O."/>
            <person name="Ng A.Y."/>
            <person name="Lim Z.W."/>
            <person name="Bezault E."/>
            <person name="Turner-Maier J."/>
            <person name="Johnson J."/>
            <person name="Alcazar R."/>
            <person name="Noh H.J."/>
            <person name="Russell P."/>
            <person name="Aken B."/>
            <person name="Alfoldi J."/>
            <person name="Amemiya C."/>
            <person name="Azzouzi N."/>
            <person name="Baroiller J.F."/>
            <person name="Barloy-Hubler F."/>
            <person name="Berlin A."/>
            <person name="Bloomquist R."/>
            <person name="Carleton K.L."/>
            <person name="Conte M.A."/>
            <person name="D'Cotta H."/>
            <person name="Eshel O."/>
            <person name="Gaffney L."/>
            <person name="Galibert F."/>
            <person name="Gante H.F."/>
            <person name="Gnerre S."/>
            <person name="Greuter L."/>
            <person name="Guyon R."/>
            <person name="Haddad N.S."/>
            <person name="Haerty W."/>
            <person name="Harris R.M."/>
            <person name="Hofmann H.A."/>
            <person name="Hourlier T."/>
            <person name="Hulata G."/>
            <person name="Jaffe D.B."/>
            <person name="Lara M."/>
            <person name="Lee A.P."/>
            <person name="MacCallum I."/>
            <person name="Mwaiko S."/>
            <person name="Nikaido M."/>
            <person name="Nishihara H."/>
            <person name="Ozouf-Costaz C."/>
            <person name="Penman D.J."/>
            <person name="Przybylski D."/>
            <person name="Rakotomanga M."/>
            <person name="Renn S.C.P."/>
            <person name="Ribeiro F.J."/>
            <person name="Ron M."/>
            <person name="Salzburger W."/>
            <person name="Sanchez-Pulido L."/>
            <person name="Santos M.E."/>
            <person name="Searle S."/>
            <person name="Sharpe T."/>
            <person name="Swofford R."/>
            <person name="Tan F.J."/>
            <person name="Williams L."/>
            <person name="Young S."/>
            <person name="Yin S."/>
            <person name="Okada N."/>
            <person name="Kocher T.D."/>
            <person name="Miska E.A."/>
            <person name="Lander E.S."/>
            <person name="Venkatesh B."/>
            <person name="Fernald R.D."/>
            <person name="Meyer A."/>
            <person name="Ponting C.P."/>
            <person name="Streelman J.T."/>
            <person name="Lindblad-Toh K."/>
            <person name="Seehausen O."/>
            <person name="Di Palma F."/>
        </authorList>
    </citation>
    <scope>NUCLEOTIDE SEQUENCE</scope>
</reference>
<dbReference type="FunFam" id="2.60.40.10:FF:001232">
    <property type="entry name" value="Immunoglobulin-like and fibronectin type III domain-containing 1"/>
    <property type="match status" value="1"/>
</dbReference>
<evidence type="ECO:0000259" key="3">
    <source>
        <dbReference type="PROSITE" id="PS50835"/>
    </source>
</evidence>
<dbReference type="SMART" id="SM00060">
    <property type="entry name" value="FN3"/>
    <property type="match status" value="4"/>
</dbReference>
<keyword evidence="2" id="KW-0393">Immunoglobulin domain</keyword>
<reference evidence="5" key="3">
    <citation type="submission" date="2025-09" db="UniProtKB">
        <authorList>
            <consortium name="Ensembl"/>
        </authorList>
    </citation>
    <scope>IDENTIFICATION</scope>
</reference>
<dbReference type="FunFam" id="2.60.40.10:FF:000060">
    <property type="entry name" value="Myosin-binding protein C, slow type"/>
    <property type="match status" value="1"/>
</dbReference>
<proteinExistence type="predicted"/>
<evidence type="ECO:0000313" key="5">
    <source>
        <dbReference type="Ensembl" id="ENSMZEP00005035088.1"/>
    </source>
</evidence>
<dbReference type="Pfam" id="PF18362">
    <property type="entry name" value="THB"/>
    <property type="match status" value="1"/>
</dbReference>
<feature type="domain" description="Ig-like" evidence="3">
    <location>
        <begin position="918"/>
        <end position="1006"/>
    </location>
</feature>
<dbReference type="PANTHER" id="PTHR13817:SF180">
    <property type="entry name" value="IMMUNOGLOBULIN-LIKE AND FIBRONECTIN TYPE III DOMAIN-CONTAINING 1, TANDEM DUPLICATE 3-RELATED"/>
    <property type="match status" value="1"/>
</dbReference>
<dbReference type="FunFam" id="2.60.40.10:FF:001097">
    <property type="entry name" value="Immunoglobulin-like and fibronectin type III domain-containing protein 1"/>
    <property type="match status" value="1"/>
</dbReference>
<name>A0A3P9DL80_9CICH</name>
<dbReference type="InterPro" id="IPR013783">
    <property type="entry name" value="Ig-like_fold"/>
</dbReference>
<dbReference type="InterPro" id="IPR003598">
    <property type="entry name" value="Ig_sub2"/>
</dbReference>
<dbReference type="Ensembl" id="ENSMZET00005036334.1">
    <property type="protein sequence ID" value="ENSMZEP00005035088.1"/>
    <property type="gene ID" value="ENSMZEG00005026230.1"/>
</dbReference>
<dbReference type="InterPro" id="IPR036179">
    <property type="entry name" value="Ig-like_dom_sf"/>
</dbReference>
<keyword evidence="6" id="KW-1185">Reference proteome</keyword>
<dbReference type="InterPro" id="IPR013098">
    <property type="entry name" value="Ig_I-set"/>
</dbReference>
<dbReference type="FunFam" id="2.60.40.10:FF:002294">
    <property type="entry name" value="Immunoglobulin-like and fibronectin type III domain-containing 1, tandem duplicate 3"/>
    <property type="match status" value="1"/>
</dbReference>
<dbReference type="PROSITE" id="PS50835">
    <property type="entry name" value="IG_LIKE"/>
    <property type="match status" value="3"/>
</dbReference>
<evidence type="ECO:0000259" key="4">
    <source>
        <dbReference type="PROSITE" id="PS50853"/>
    </source>
</evidence>
<dbReference type="GO" id="GO:0031430">
    <property type="term" value="C:M band"/>
    <property type="evidence" value="ECO:0007669"/>
    <property type="project" value="TreeGrafter"/>
</dbReference>